<name>A0A3E0AYH9_9STAP</name>
<dbReference type="RefSeq" id="WP_115884933.1">
    <property type="nucleotide sequence ID" value="NZ_CBCSHX010000002.1"/>
</dbReference>
<dbReference type="Proteomes" id="UP000257076">
    <property type="component" value="Unassembled WGS sequence"/>
</dbReference>
<gene>
    <name evidence="2" type="ORF">DFR63_1112</name>
</gene>
<sequence>MPSLTVGLIPAPRMPRALVEKIIEELPKLAGEFIDNDCDWKFECEESILTSSSEYLNETIKRMVNIKERNKWDYVIGITDLPSLSNNKVVVSEFDSHKSVSLLSLPALGFLILKRKLNRMVIHHLEYLYRYNTDSDSFDSSKLSTPTVMNISPETPGEENESTNRYIIKSYVIGWLKIVLGMTYINEPWTIVNNFKTLVSLAFATGTYISIFSTPWQLSIDYHAWRLITLTLFSVIGIVFWLIYAHGLWEGRSAKTSVHYRWLYNLTSFMTLLFVTVINYFILYLLLAVSITMFVPPGIFNDWTQADTDFTVMNYINLIWFTTSLGLLAGALGSTAESDEKIRSVTYSYRQQYRYNQLQEDDEDDDESN</sequence>
<proteinExistence type="predicted"/>
<comment type="caution">
    <text evidence="2">The sequence shown here is derived from an EMBL/GenBank/DDBJ whole genome shotgun (WGS) entry which is preliminary data.</text>
</comment>
<evidence type="ECO:0000256" key="1">
    <source>
        <dbReference type="SAM" id="Phobius"/>
    </source>
</evidence>
<keyword evidence="1" id="KW-0472">Membrane</keyword>
<accession>A0A3E0AYH9</accession>
<organism evidence="2 3">
    <name type="scientific">Jeotgalicoccus halotolerans</name>
    <dbReference type="NCBI Taxonomy" id="157227"/>
    <lineage>
        <taxon>Bacteria</taxon>
        <taxon>Bacillati</taxon>
        <taxon>Bacillota</taxon>
        <taxon>Bacilli</taxon>
        <taxon>Bacillales</taxon>
        <taxon>Staphylococcaceae</taxon>
        <taxon>Jeotgalicoccus</taxon>
    </lineage>
</organism>
<protein>
    <recommendedName>
        <fullName evidence="4">5,10-methylene-tetrahydrofolate dehydrogenase</fullName>
    </recommendedName>
</protein>
<keyword evidence="1" id="KW-1133">Transmembrane helix</keyword>
<evidence type="ECO:0008006" key="4">
    <source>
        <dbReference type="Google" id="ProtNLM"/>
    </source>
</evidence>
<evidence type="ECO:0000313" key="2">
    <source>
        <dbReference type="EMBL" id="REG24803.1"/>
    </source>
</evidence>
<dbReference type="OrthoDB" id="8477132at2"/>
<keyword evidence="3" id="KW-1185">Reference proteome</keyword>
<dbReference type="AlphaFoldDB" id="A0A3E0AYH9"/>
<feature type="transmembrane region" description="Helical" evidence="1">
    <location>
        <begin position="197"/>
        <end position="218"/>
    </location>
</feature>
<feature type="transmembrane region" description="Helical" evidence="1">
    <location>
        <begin position="224"/>
        <end position="245"/>
    </location>
</feature>
<dbReference type="EMBL" id="QUMW01000010">
    <property type="protein sequence ID" value="REG24803.1"/>
    <property type="molecule type" value="Genomic_DNA"/>
</dbReference>
<feature type="transmembrane region" description="Helical" evidence="1">
    <location>
        <begin position="315"/>
        <end position="333"/>
    </location>
</feature>
<keyword evidence="1" id="KW-0812">Transmembrane</keyword>
<reference evidence="2 3" key="1">
    <citation type="submission" date="2018-08" db="EMBL/GenBank/DDBJ databases">
        <title>Genomic Encyclopedia of Type Strains, Phase IV (KMG-IV): sequencing the most valuable type-strain genomes for metagenomic binning, comparative biology and taxonomic classification.</title>
        <authorList>
            <person name="Goeker M."/>
        </authorList>
    </citation>
    <scope>NUCLEOTIDE SEQUENCE [LARGE SCALE GENOMIC DNA]</scope>
    <source>
        <strain evidence="2 3">DSM 17274</strain>
    </source>
</reference>
<feature type="transmembrane region" description="Helical" evidence="1">
    <location>
        <begin position="266"/>
        <end position="295"/>
    </location>
</feature>
<evidence type="ECO:0000313" key="3">
    <source>
        <dbReference type="Proteomes" id="UP000257076"/>
    </source>
</evidence>